<keyword evidence="3" id="KW-0238">DNA-binding</keyword>
<dbReference type="InterPro" id="IPR007324">
    <property type="entry name" value="Sugar-bd_dom_put"/>
</dbReference>
<evidence type="ECO:0000313" key="6">
    <source>
        <dbReference type="EMBL" id="OMD30899.1"/>
    </source>
</evidence>
<dbReference type="GO" id="GO:0003677">
    <property type="term" value="F:DNA binding"/>
    <property type="evidence" value="ECO:0007669"/>
    <property type="project" value="UniProtKB-KW"/>
</dbReference>
<dbReference type="InterPro" id="IPR011991">
    <property type="entry name" value="ArsR-like_HTH"/>
</dbReference>
<evidence type="ECO:0000313" key="7">
    <source>
        <dbReference type="Proteomes" id="UP000187465"/>
    </source>
</evidence>
<gene>
    <name evidence="6" type="ORF">BJP51_00685</name>
</gene>
<dbReference type="GO" id="GO:0030246">
    <property type="term" value="F:carbohydrate binding"/>
    <property type="evidence" value="ECO:0007669"/>
    <property type="project" value="InterPro"/>
</dbReference>
<evidence type="ECO:0000256" key="4">
    <source>
        <dbReference type="ARBA" id="ARBA00023163"/>
    </source>
</evidence>
<evidence type="ECO:0000259" key="5">
    <source>
        <dbReference type="Pfam" id="PF04198"/>
    </source>
</evidence>
<reference evidence="6 7" key="1">
    <citation type="submission" date="2016-10" db="EMBL/GenBank/DDBJ databases">
        <title>Paenibacillus species isolates.</title>
        <authorList>
            <person name="Beno S.M."/>
        </authorList>
    </citation>
    <scope>NUCLEOTIDE SEQUENCE [LARGE SCALE GENOMIC DNA]</scope>
    <source>
        <strain evidence="6 7">FSL H7-0604</strain>
    </source>
</reference>
<accession>A0A1R0X880</accession>
<dbReference type="Proteomes" id="UP000187465">
    <property type="component" value="Unassembled WGS sequence"/>
</dbReference>
<evidence type="ECO:0000256" key="1">
    <source>
        <dbReference type="ARBA" id="ARBA00010466"/>
    </source>
</evidence>
<dbReference type="RefSeq" id="WP_036682209.1">
    <property type="nucleotide sequence ID" value="NZ_MKQP01000023.1"/>
</dbReference>
<dbReference type="AlphaFoldDB" id="A0A1R0X880"/>
<dbReference type="Pfam" id="PF04198">
    <property type="entry name" value="Sugar-bind"/>
    <property type="match status" value="1"/>
</dbReference>
<keyword evidence="4" id="KW-0804">Transcription</keyword>
<name>A0A1R0X880_9BACL</name>
<dbReference type="Gene3D" id="3.40.50.1360">
    <property type="match status" value="1"/>
</dbReference>
<dbReference type="SUPFAM" id="SSF100950">
    <property type="entry name" value="NagB/RpiA/CoA transferase-like"/>
    <property type="match status" value="1"/>
</dbReference>
<comment type="caution">
    <text evidence="6">The sequence shown here is derived from an EMBL/GenBank/DDBJ whole genome shotgun (WGS) entry which is preliminary data.</text>
</comment>
<keyword evidence="2" id="KW-0805">Transcription regulation</keyword>
<protein>
    <submittedName>
        <fullName evidence="6">Cro/Cl family transcriptional regulator</fullName>
    </submittedName>
</protein>
<evidence type="ECO:0000256" key="2">
    <source>
        <dbReference type="ARBA" id="ARBA00023015"/>
    </source>
</evidence>
<dbReference type="SUPFAM" id="SSF46785">
    <property type="entry name" value="Winged helix' DNA-binding domain"/>
    <property type="match status" value="1"/>
</dbReference>
<dbReference type="PANTHER" id="PTHR34294">
    <property type="entry name" value="TRANSCRIPTIONAL REGULATOR-RELATED"/>
    <property type="match status" value="1"/>
</dbReference>
<dbReference type="EMBL" id="MKQP01000023">
    <property type="protein sequence ID" value="OMD30899.1"/>
    <property type="molecule type" value="Genomic_DNA"/>
</dbReference>
<sequence length="315" mass="35126">MDRKEDKKLLIKIAQMYYEQNLTQSEISSKLGIYRTTISRMLKRVREEGIVTITINYDTGDHFTLEQELKERFGLREAIVVEVDPAQSSTIKRKAIGQACARWLEQVLKPKDTIGFSWGSSLASVVESLTQAQRPFVTCVPTVGGPSGKMESGYHVNNICYQAALKWGARSLMIDVPAITEQKETRDQLMNSQYYQTIAKAWDHLDIAVFGIGSPEMKGEEAWRGFYGDAVIAELENGKVAGDICSRFYDGNGIPVHTGISDRTLTIELEQIKQARYSIGVAESLEKVTGIRGALNGGYMNVLVTTQETAQKILE</sequence>
<proteinExistence type="inferred from homology"/>
<dbReference type="CDD" id="cd00090">
    <property type="entry name" value="HTH_ARSR"/>
    <property type="match status" value="1"/>
</dbReference>
<dbReference type="InterPro" id="IPR037171">
    <property type="entry name" value="NagB/RpiA_transferase-like"/>
</dbReference>
<dbReference type="InterPro" id="IPR036390">
    <property type="entry name" value="WH_DNA-bd_sf"/>
</dbReference>
<dbReference type="PANTHER" id="PTHR34294:SF1">
    <property type="entry name" value="TRANSCRIPTIONAL REGULATOR LSRR"/>
    <property type="match status" value="1"/>
</dbReference>
<comment type="similarity">
    <text evidence="1">Belongs to the SorC transcriptional regulatory family.</text>
</comment>
<dbReference type="InterPro" id="IPR051054">
    <property type="entry name" value="SorC_transcr_regulators"/>
</dbReference>
<dbReference type="Gene3D" id="1.10.10.60">
    <property type="entry name" value="Homeodomain-like"/>
    <property type="match status" value="1"/>
</dbReference>
<evidence type="ECO:0000256" key="3">
    <source>
        <dbReference type="ARBA" id="ARBA00023125"/>
    </source>
</evidence>
<organism evidence="6 7">
    <name type="scientific">Paenibacillus odorifer</name>
    <dbReference type="NCBI Taxonomy" id="189426"/>
    <lineage>
        <taxon>Bacteria</taxon>
        <taxon>Bacillati</taxon>
        <taxon>Bacillota</taxon>
        <taxon>Bacilli</taxon>
        <taxon>Bacillales</taxon>
        <taxon>Paenibacillaceae</taxon>
        <taxon>Paenibacillus</taxon>
    </lineage>
</organism>
<feature type="domain" description="Sugar-binding" evidence="5">
    <location>
        <begin position="61"/>
        <end position="315"/>
    </location>
</feature>
<dbReference type="Pfam" id="PF13384">
    <property type="entry name" value="HTH_23"/>
    <property type="match status" value="1"/>
</dbReference>